<accession>G9ZJK4</accession>
<gene>
    <name evidence="3" type="ORF">HMPREF9080_02974</name>
</gene>
<comment type="caution">
    <text evidence="3">The sequence shown here is derived from an EMBL/GenBank/DDBJ whole genome shotgun (WGS) entry which is preliminary data.</text>
</comment>
<name>G9ZJK4_9GAMM</name>
<reference evidence="3 4" key="1">
    <citation type="submission" date="2011-08" db="EMBL/GenBank/DDBJ databases">
        <authorList>
            <person name="Weinstock G."/>
            <person name="Sodergren E."/>
            <person name="Clifton S."/>
            <person name="Fulton L."/>
            <person name="Fulton B."/>
            <person name="Courtney L."/>
            <person name="Fronick C."/>
            <person name="Harrison M."/>
            <person name="Strong C."/>
            <person name="Farmer C."/>
            <person name="Delahaunty K."/>
            <person name="Markovic C."/>
            <person name="Hall O."/>
            <person name="Minx P."/>
            <person name="Tomlinson C."/>
            <person name="Mitreva M."/>
            <person name="Hou S."/>
            <person name="Chen J."/>
            <person name="Wollam A."/>
            <person name="Pepin K.H."/>
            <person name="Johnson M."/>
            <person name="Bhonagiri V."/>
            <person name="Zhang X."/>
            <person name="Suruliraj S."/>
            <person name="Warren W."/>
            <person name="Chinwalla A."/>
            <person name="Mardis E.R."/>
            <person name="Wilson R.K."/>
        </authorList>
    </citation>
    <scope>NUCLEOTIDE SEQUENCE [LARGE SCALE GENOMIC DNA]</scope>
    <source>
        <strain evidence="3 4">F0432</strain>
    </source>
</reference>
<dbReference type="STRING" id="797473.HMPREF9080_02974"/>
<comment type="similarity">
    <text evidence="1">Belongs to the 4-hydroxybenzoyl-CoA thioesterase family.</text>
</comment>
<keyword evidence="2 3" id="KW-0378">Hydrolase</keyword>
<dbReference type="Gene3D" id="3.10.129.10">
    <property type="entry name" value="Hotdog Thioesterase"/>
    <property type="match status" value="1"/>
</dbReference>
<dbReference type="InterPro" id="IPR050563">
    <property type="entry name" value="4-hydroxybenzoyl-CoA_TE"/>
</dbReference>
<evidence type="ECO:0000313" key="4">
    <source>
        <dbReference type="Proteomes" id="UP000004750"/>
    </source>
</evidence>
<dbReference type="PANTHER" id="PTHR31793">
    <property type="entry name" value="4-HYDROXYBENZOYL-COA THIOESTERASE FAMILY MEMBER"/>
    <property type="match status" value="1"/>
</dbReference>
<dbReference type="HOGENOM" id="CLU_101141_2_2_6"/>
<dbReference type="SUPFAM" id="SSF54637">
    <property type="entry name" value="Thioesterase/thiol ester dehydrase-isomerase"/>
    <property type="match status" value="1"/>
</dbReference>
<protein>
    <submittedName>
        <fullName evidence="3">Acyl-CoA thioester hydrolase, YbgC/YbaW family</fullName>
    </submittedName>
</protein>
<dbReference type="GO" id="GO:0047617">
    <property type="term" value="F:fatty acyl-CoA hydrolase activity"/>
    <property type="evidence" value="ECO:0007669"/>
    <property type="project" value="TreeGrafter"/>
</dbReference>
<evidence type="ECO:0000256" key="2">
    <source>
        <dbReference type="ARBA" id="ARBA00022801"/>
    </source>
</evidence>
<proteinExistence type="inferred from homology"/>
<organism evidence="3 4">
    <name type="scientific">Cardiobacterium valvarum F0432</name>
    <dbReference type="NCBI Taxonomy" id="797473"/>
    <lineage>
        <taxon>Bacteria</taxon>
        <taxon>Pseudomonadati</taxon>
        <taxon>Pseudomonadota</taxon>
        <taxon>Gammaproteobacteria</taxon>
        <taxon>Cardiobacteriales</taxon>
        <taxon>Cardiobacteriaceae</taxon>
        <taxon>Cardiobacterium</taxon>
    </lineage>
</organism>
<dbReference type="InterPro" id="IPR029069">
    <property type="entry name" value="HotDog_dom_sf"/>
</dbReference>
<sequence>MVCVFLWGVVMNVWQGEVRWGDMDAYGHVNHTVFFRYLESARVACLAAVCGEAPLPMLVVANIGCKFLAEIVFPATVEVRSSLTNVRGGSLEIEAEIWSGGRCCATSRALLVCVDAVRRKPTRFPPDFAARLVAAQDM</sequence>
<dbReference type="AlphaFoldDB" id="G9ZJK4"/>
<dbReference type="Proteomes" id="UP000004750">
    <property type="component" value="Unassembled WGS sequence"/>
</dbReference>
<dbReference type="CDD" id="cd00586">
    <property type="entry name" value="4HBT"/>
    <property type="match status" value="1"/>
</dbReference>
<dbReference type="PANTHER" id="PTHR31793:SF27">
    <property type="entry name" value="NOVEL THIOESTERASE SUPERFAMILY DOMAIN AND SAPOSIN A-TYPE DOMAIN CONTAINING PROTEIN (0610012H03RIK)"/>
    <property type="match status" value="1"/>
</dbReference>
<dbReference type="EMBL" id="AGCM01000193">
    <property type="protein sequence ID" value="EHM49725.1"/>
    <property type="molecule type" value="Genomic_DNA"/>
</dbReference>
<evidence type="ECO:0000313" key="3">
    <source>
        <dbReference type="EMBL" id="EHM49725.1"/>
    </source>
</evidence>
<dbReference type="Pfam" id="PF13279">
    <property type="entry name" value="4HBT_2"/>
    <property type="match status" value="1"/>
</dbReference>
<evidence type="ECO:0000256" key="1">
    <source>
        <dbReference type="ARBA" id="ARBA00005953"/>
    </source>
</evidence>